<dbReference type="Proteomes" id="UP000727407">
    <property type="component" value="Unassembled WGS sequence"/>
</dbReference>
<evidence type="ECO:0000313" key="3">
    <source>
        <dbReference type="Proteomes" id="UP000727407"/>
    </source>
</evidence>
<comment type="caution">
    <text evidence="2">The sequence shown here is derived from an EMBL/GenBank/DDBJ whole genome shotgun (WGS) entry which is preliminary data.</text>
</comment>
<dbReference type="SUPFAM" id="SSF56436">
    <property type="entry name" value="C-type lectin-like"/>
    <property type="match status" value="1"/>
</dbReference>
<organism evidence="2 3">
    <name type="scientific">Clarias magur</name>
    <name type="common">Asian catfish</name>
    <name type="synonym">Macropteronotus magur</name>
    <dbReference type="NCBI Taxonomy" id="1594786"/>
    <lineage>
        <taxon>Eukaryota</taxon>
        <taxon>Metazoa</taxon>
        <taxon>Chordata</taxon>
        <taxon>Craniata</taxon>
        <taxon>Vertebrata</taxon>
        <taxon>Euteleostomi</taxon>
        <taxon>Actinopterygii</taxon>
        <taxon>Neopterygii</taxon>
        <taxon>Teleostei</taxon>
        <taxon>Ostariophysi</taxon>
        <taxon>Siluriformes</taxon>
        <taxon>Clariidae</taxon>
        <taxon>Clarias</taxon>
    </lineage>
</organism>
<feature type="non-terminal residue" evidence="2">
    <location>
        <position position="1"/>
    </location>
</feature>
<accession>A0A8J4TQB9</accession>
<dbReference type="InterPro" id="IPR001304">
    <property type="entry name" value="C-type_lectin-like"/>
</dbReference>
<feature type="non-terminal residue" evidence="2">
    <location>
        <position position="111"/>
    </location>
</feature>
<dbReference type="OrthoDB" id="6369810at2759"/>
<name>A0A8J4TQB9_CLAMG</name>
<protein>
    <submittedName>
        <fullName evidence="2">Macrophage mannose receptor 1-like isoform X6</fullName>
    </submittedName>
</protein>
<reference evidence="2" key="1">
    <citation type="submission" date="2020-07" db="EMBL/GenBank/DDBJ databases">
        <title>Clarias magur genome sequencing, assembly and annotation.</title>
        <authorList>
            <person name="Kushwaha B."/>
            <person name="Kumar R."/>
            <person name="Das P."/>
            <person name="Joshi C.G."/>
            <person name="Kumar D."/>
            <person name="Nagpure N.S."/>
            <person name="Pandey M."/>
            <person name="Agarwal S."/>
            <person name="Srivastava S."/>
            <person name="Singh M."/>
            <person name="Sahoo L."/>
            <person name="Jayasankar P."/>
            <person name="Meher P.K."/>
            <person name="Koringa P.G."/>
            <person name="Iquebal M.A."/>
            <person name="Das S.P."/>
            <person name="Bit A."/>
            <person name="Patnaik S."/>
            <person name="Patel N."/>
            <person name="Shah T.M."/>
            <person name="Hinsu A."/>
            <person name="Jena J.K."/>
        </authorList>
    </citation>
    <scope>NUCLEOTIDE SEQUENCE</scope>
    <source>
        <strain evidence="2">CIFAMagur01</strain>
        <tissue evidence="2">Testis</tissue>
    </source>
</reference>
<dbReference type="PANTHER" id="PTHR45784:SF3">
    <property type="entry name" value="C-TYPE LECTIN DOMAIN FAMILY 4 MEMBER K-LIKE-RELATED"/>
    <property type="match status" value="1"/>
</dbReference>
<sequence>LGTGSARFVGITTLLTWREAQAYCRTHYTDLAISYTSSDNTLLGQIQDAQGYSWIGLYRDTWKWSDGTVSAFPWAPGQITNYYGRLDCAMASNGQYSQDTCTNPHYFYCYT</sequence>
<dbReference type="AlphaFoldDB" id="A0A8J4TQB9"/>
<dbReference type="InterPro" id="IPR016186">
    <property type="entry name" value="C-type_lectin-like/link_sf"/>
</dbReference>
<feature type="domain" description="C-type lectin" evidence="1">
    <location>
        <begin position="16"/>
        <end position="110"/>
    </location>
</feature>
<dbReference type="Pfam" id="PF00059">
    <property type="entry name" value="Lectin_C"/>
    <property type="match status" value="1"/>
</dbReference>
<keyword evidence="2" id="KW-0675">Receptor</keyword>
<dbReference type="PANTHER" id="PTHR45784">
    <property type="entry name" value="C-TYPE LECTIN DOMAIN FAMILY 20 MEMBER A-RELATED"/>
    <property type="match status" value="1"/>
</dbReference>
<dbReference type="EMBL" id="QNUK01000167">
    <property type="protein sequence ID" value="KAF5899440.1"/>
    <property type="molecule type" value="Genomic_DNA"/>
</dbReference>
<keyword evidence="3" id="KW-1185">Reference proteome</keyword>
<proteinExistence type="predicted"/>
<evidence type="ECO:0000259" key="1">
    <source>
        <dbReference type="PROSITE" id="PS50041"/>
    </source>
</evidence>
<gene>
    <name evidence="2" type="ORF">DAT39_010848</name>
</gene>
<dbReference type="Gene3D" id="3.10.100.10">
    <property type="entry name" value="Mannose-Binding Protein A, subunit A"/>
    <property type="match status" value="1"/>
</dbReference>
<dbReference type="PROSITE" id="PS50041">
    <property type="entry name" value="C_TYPE_LECTIN_2"/>
    <property type="match status" value="1"/>
</dbReference>
<dbReference type="SMART" id="SM00034">
    <property type="entry name" value="CLECT"/>
    <property type="match status" value="1"/>
</dbReference>
<evidence type="ECO:0000313" key="2">
    <source>
        <dbReference type="EMBL" id="KAF5899440.1"/>
    </source>
</evidence>
<dbReference type="InterPro" id="IPR016187">
    <property type="entry name" value="CTDL_fold"/>
</dbReference>